<comment type="caution">
    <text evidence="5">The sequence shown here is derived from an EMBL/GenBank/DDBJ whole genome shotgun (WGS) entry which is preliminary data.</text>
</comment>
<keyword evidence="3" id="KW-0732">Signal</keyword>
<dbReference type="InterPro" id="IPR007379">
    <property type="entry name" value="Tim44-like_dom"/>
</dbReference>
<sequence>MFQRASTRRRGAAFFAAFAVIALALAPAVAEARAGGRSSSGSRGSQTYSAPPATRTAPGTASQFQRTETPRPAPGVAQPAARPPVAAGAQGGFFSRNPLMAGLMGGLLGAGLFGLLSGSGLFGGLAGFAGFLGLLLQIALIAGLVFLVMRLVRGNRQPAMAGGPQGMAREMHGAAGPRPMGGVGGGRGSVPAIRPIEIGAADFDTFGQRLVEVQDAWSRQDLATLRRISTPEMERYFAQDLEDLKARGWTNVARDVQLEAGDLSQAWAEPDGQEYATVAMRFSMVEVTTDAQGRVVEGHPTERETATELWTFTRRPGTQWVLSAIQQTG</sequence>
<dbReference type="SUPFAM" id="SSF54427">
    <property type="entry name" value="NTF2-like"/>
    <property type="match status" value="1"/>
</dbReference>
<dbReference type="Proteomes" id="UP000245765">
    <property type="component" value="Unassembled WGS sequence"/>
</dbReference>
<feature type="transmembrane region" description="Helical" evidence="2">
    <location>
        <begin position="99"/>
        <end position="116"/>
    </location>
</feature>
<evidence type="ECO:0000256" key="2">
    <source>
        <dbReference type="SAM" id="Phobius"/>
    </source>
</evidence>
<accession>A0A317FK78</accession>
<evidence type="ECO:0000313" key="6">
    <source>
        <dbReference type="Proteomes" id="UP000245765"/>
    </source>
</evidence>
<protein>
    <recommendedName>
        <fullName evidence="4">Tim44-like domain-containing protein</fullName>
    </recommendedName>
</protein>
<evidence type="ECO:0000256" key="1">
    <source>
        <dbReference type="SAM" id="MobiDB-lite"/>
    </source>
</evidence>
<evidence type="ECO:0000259" key="4">
    <source>
        <dbReference type="SMART" id="SM00978"/>
    </source>
</evidence>
<feature type="region of interest" description="Disordered" evidence="1">
    <location>
        <begin position="34"/>
        <end position="84"/>
    </location>
</feature>
<reference evidence="6" key="1">
    <citation type="submission" date="2018-05" db="EMBL/GenBank/DDBJ databases">
        <authorList>
            <person name="Du Z."/>
            <person name="Wang X."/>
        </authorList>
    </citation>
    <scope>NUCLEOTIDE SEQUENCE [LARGE SCALE GENOMIC DNA]</scope>
    <source>
        <strain evidence="6">CQN31</strain>
    </source>
</reference>
<evidence type="ECO:0000313" key="5">
    <source>
        <dbReference type="EMBL" id="PWS39185.1"/>
    </source>
</evidence>
<feature type="domain" description="Tim44-like" evidence="4">
    <location>
        <begin position="183"/>
        <end position="327"/>
    </location>
</feature>
<dbReference type="Pfam" id="PF04280">
    <property type="entry name" value="Tim44"/>
    <property type="match status" value="1"/>
</dbReference>
<dbReference type="InterPro" id="IPR032710">
    <property type="entry name" value="NTF2-like_dom_sf"/>
</dbReference>
<organism evidence="5 6">
    <name type="scientific">Falsiroseomonas bella</name>
    <dbReference type="NCBI Taxonomy" id="2184016"/>
    <lineage>
        <taxon>Bacteria</taxon>
        <taxon>Pseudomonadati</taxon>
        <taxon>Pseudomonadota</taxon>
        <taxon>Alphaproteobacteria</taxon>
        <taxon>Acetobacterales</taxon>
        <taxon>Roseomonadaceae</taxon>
        <taxon>Falsiroseomonas</taxon>
    </lineage>
</organism>
<gene>
    <name evidence="5" type="ORF">DFH01_08095</name>
</gene>
<keyword evidence="2" id="KW-1133">Transmembrane helix</keyword>
<keyword evidence="2" id="KW-0472">Membrane</keyword>
<dbReference type="Gene3D" id="3.10.450.240">
    <property type="match status" value="1"/>
</dbReference>
<keyword evidence="2" id="KW-0812">Transmembrane</keyword>
<feature type="signal peptide" evidence="3">
    <location>
        <begin position="1"/>
        <end position="32"/>
    </location>
</feature>
<dbReference type="EMBL" id="QGNA01000001">
    <property type="protein sequence ID" value="PWS39185.1"/>
    <property type="molecule type" value="Genomic_DNA"/>
</dbReference>
<dbReference type="PANTHER" id="PTHR41542:SF1">
    <property type="entry name" value="BLL5807 PROTEIN"/>
    <property type="match status" value="1"/>
</dbReference>
<feature type="chain" id="PRO_5016382823" description="Tim44-like domain-containing protein" evidence="3">
    <location>
        <begin position="33"/>
        <end position="329"/>
    </location>
</feature>
<feature type="transmembrane region" description="Helical" evidence="2">
    <location>
        <begin position="128"/>
        <end position="149"/>
    </location>
</feature>
<dbReference type="RefSeq" id="WP_109869806.1">
    <property type="nucleotide sequence ID" value="NZ_QGNA01000001.1"/>
</dbReference>
<keyword evidence="6" id="KW-1185">Reference proteome</keyword>
<proteinExistence type="predicted"/>
<dbReference type="OrthoDB" id="9780873at2"/>
<dbReference type="AlphaFoldDB" id="A0A317FK78"/>
<feature type="compositionally biased region" description="Low complexity" evidence="1">
    <location>
        <begin position="34"/>
        <end position="61"/>
    </location>
</feature>
<feature type="compositionally biased region" description="Low complexity" evidence="1">
    <location>
        <begin position="74"/>
        <end position="84"/>
    </location>
</feature>
<name>A0A317FK78_9PROT</name>
<dbReference type="SMART" id="SM00978">
    <property type="entry name" value="Tim44"/>
    <property type="match status" value="1"/>
</dbReference>
<evidence type="ECO:0000256" key="3">
    <source>
        <dbReference type="SAM" id="SignalP"/>
    </source>
</evidence>
<dbReference type="PANTHER" id="PTHR41542">
    <property type="entry name" value="BLL5807 PROTEIN"/>
    <property type="match status" value="1"/>
</dbReference>